<keyword evidence="2" id="KW-0282">Flagellum</keyword>
<keyword evidence="2" id="KW-0966">Cell projection</keyword>
<keyword evidence="1" id="KW-0472">Membrane</keyword>
<reference evidence="2 3" key="1">
    <citation type="submission" date="2023-07" db="EMBL/GenBank/DDBJ databases">
        <title>Bacillus lucianemedeirus sp. nov, a new species isolated from an immunobiological production facility.</title>
        <authorList>
            <person name="Costa L.V."/>
            <person name="Miranda R.V.S.L."/>
            <person name="Brandao M.L.L."/>
            <person name="Reis C.M.F."/>
            <person name="Frazao A.M."/>
            <person name="Cruz F.V."/>
            <person name="Baio P.V.P."/>
            <person name="Veras J.F.C."/>
            <person name="Ramos J.N."/>
            <person name="Vieira V."/>
        </authorList>
    </citation>
    <scope>NUCLEOTIDE SEQUENCE [LARGE SCALE GENOMIC DNA]</scope>
    <source>
        <strain evidence="2 3">B190/17</strain>
    </source>
</reference>
<gene>
    <name evidence="2" type="ORF">QYG89_11395</name>
</gene>
<proteinExistence type="predicted"/>
<comment type="caution">
    <text evidence="2">The sequence shown here is derived from an EMBL/GenBank/DDBJ whole genome shotgun (WGS) entry which is preliminary data.</text>
</comment>
<feature type="transmembrane region" description="Helical" evidence="1">
    <location>
        <begin position="50"/>
        <end position="83"/>
    </location>
</feature>
<organism evidence="2 3">
    <name type="scientific">Bacillus lumedeiriae</name>
    <dbReference type="NCBI Taxonomy" id="3058829"/>
    <lineage>
        <taxon>Bacteria</taxon>
        <taxon>Bacillati</taxon>
        <taxon>Bacillota</taxon>
        <taxon>Bacilli</taxon>
        <taxon>Bacillales</taxon>
        <taxon>Bacillaceae</taxon>
        <taxon>Bacillus</taxon>
    </lineage>
</organism>
<keyword evidence="2" id="KW-0969">Cilium</keyword>
<keyword evidence="1" id="KW-0812">Transmembrane</keyword>
<protein>
    <submittedName>
        <fullName evidence="2">Flagellar basal body rod protein</fullName>
    </submittedName>
</protein>
<keyword evidence="3" id="KW-1185">Reference proteome</keyword>
<dbReference type="EMBL" id="JAUIYO010000008">
    <property type="protein sequence ID" value="MFK2826270.1"/>
    <property type="molecule type" value="Genomic_DNA"/>
</dbReference>
<dbReference type="Proteomes" id="UP001619911">
    <property type="component" value="Unassembled WGS sequence"/>
</dbReference>
<dbReference type="RefSeq" id="WP_404317381.1">
    <property type="nucleotide sequence ID" value="NZ_JAUIYO010000008.1"/>
</dbReference>
<evidence type="ECO:0000256" key="1">
    <source>
        <dbReference type="SAM" id="Phobius"/>
    </source>
</evidence>
<evidence type="ECO:0000313" key="3">
    <source>
        <dbReference type="Proteomes" id="UP001619911"/>
    </source>
</evidence>
<keyword evidence="1" id="KW-1133">Transmembrane helix</keyword>
<accession>A0ABW8IBA9</accession>
<sequence length="119" mass="12941">MKKVMLFCIGGLAALVAIASAGPVLGLALCAAIMYVSWKQYRQADSKAVKFFWGAAGVIAFFAAVGNVPALLGVAALGVLYIVYKKWQEDDHVSVTETKEDDPFVNFEKQWNQLKKLNG</sequence>
<evidence type="ECO:0000313" key="2">
    <source>
        <dbReference type="EMBL" id="MFK2826270.1"/>
    </source>
</evidence>
<name>A0ABW8IBA9_9BACI</name>